<gene>
    <name evidence="2" type="ORF">TCM_035774</name>
</gene>
<dbReference type="PANTHER" id="PTHR45835">
    <property type="entry name" value="YALI0A06105P"/>
    <property type="match status" value="1"/>
</dbReference>
<accession>A0A061FHN8</accession>
<dbReference type="PANTHER" id="PTHR45835:SF91">
    <property type="entry name" value="RETROTRANSPOSON, TY3-GYPSY SUBCLASS-LIKE PROTEIN"/>
    <property type="match status" value="1"/>
</dbReference>
<dbReference type="EMBL" id="CM001886">
    <property type="protein sequence ID" value="EOY16855.1"/>
    <property type="molecule type" value="Genomic_DNA"/>
</dbReference>
<dbReference type="InterPro" id="IPR056924">
    <property type="entry name" value="SH3_Tf2-1"/>
</dbReference>
<proteinExistence type="predicted"/>
<dbReference type="Pfam" id="PF24626">
    <property type="entry name" value="SH3_Tf2-1"/>
    <property type="match status" value="1"/>
</dbReference>
<evidence type="ECO:0000313" key="2">
    <source>
        <dbReference type="EMBL" id="EOY16855.1"/>
    </source>
</evidence>
<keyword evidence="3" id="KW-1185">Reference proteome</keyword>
<dbReference type="Gene3D" id="3.30.420.10">
    <property type="entry name" value="Ribonuclease H-like superfamily/Ribonuclease H"/>
    <property type="match status" value="1"/>
</dbReference>
<reference evidence="2 3" key="1">
    <citation type="journal article" date="2013" name="Genome Biol.">
        <title>The genome sequence of the most widely cultivated cacao type and its use to identify candidate genes regulating pod color.</title>
        <authorList>
            <person name="Motamayor J.C."/>
            <person name="Mockaitis K."/>
            <person name="Schmutz J."/>
            <person name="Haiminen N."/>
            <person name="Iii D.L."/>
            <person name="Cornejo O."/>
            <person name="Findley S.D."/>
            <person name="Zheng P."/>
            <person name="Utro F."/>
            <person name="Royaert S."/>
            <person name="Saski C."/>
            <person name="Jenkins J."/>
            <person name="Podicheti R."/>
            <person name="Zhao M."/>
            <person name="Scheffler B.E."/>
            <person name="Stack J.C."/>
            <person name="Feltus F.A."/>
            <person name="Mustiga G.M."/>
            <person name="Amores F."/>
            <person name="Phillips W."/>
            <person name="Marelli J.P."/>
            <person name="May G.D."/>
            <person name="Shapiro H."/>
            <person name="Ma J."/>
            <person name="Bustamante C.D."/>
            <person name="Schnell R.J."/>
            <person name="Main D."/>
            <person name="Gilbert D."/>
            <person name="Parida L."/>
            <person name="Kuhn D.N."/>
        </authorList>
    </citation>
    <scope>NUCLEOTIDE SEQUENCE [LARGE SCALE GENOMIC DNA]</scope>
    <source>
        <strain evidence="3">cv. Matina 1-6</strain>
    </source>
</reference>
<dbReference type="Proteomes" id="UP000026915">
    <property type="component" value="Chromosome 8"/>
</dbReference>
<feature type="domain" description="Tf2-1-like SH3-like" evidence="1">
    <location>
        <begin position="102"/>
        <end position="136"/>
    </location>
</feature>
<dbReference type="AlphaFoldDB" id="A0A061FHN8"/>
<organism evidence="2 3">
    <name type="scientific">Theobroma cacao</name>
    <name type="common">Cacao</name>
    <name type="synonym">Cocoa</name>
    <dbReference type="NCBI Taxonomy" id="3641"/>
    <lineage>
        <taxon>Eukaryota</taxon>
        <taxon>Viridiplantae</taxon>
        <taxon>Streptophyta</taxon>
        <taxon>Embryophyta</taxon>
        <taxon>Tracheophyta</taxon>
        <taxon>Spermatophyta</taxon>
        <taxon>Magnoliopsida</taxon>
        <taxon>eudicotyledons</taxon>
        <taxon>Gunneridae</taxon>
        <taxon>Pentapetalae</taxon>
        <taxon>rosids</taxon>
        <taxon>malvids</taxon>
        <taxon>Malvales</taxon>
        <taxon>Malvaceae</taxon>
        <taxon>Byttnerioideae</taxon>
        <taxon>Theobroma</taxon>
    </lineage>
</organism>
<sequence length="173" mass="20370">MLRACVIDLGVRWEQYLPLVEFAYNNSFQTSIQMAPFEALYGRRCRSPIGWLEVGERKLLGPELVQDATEKIHMIRQKMLTAQSRQKSYADNRRRDLEFQVGDHVFLKVSPTKGVMRFGKKGKLSPRYIRPFEILRSKDVASVKVLWRNHTSEEVTWEAEDEMRTKHPHLFDM</sequence>
<name>A0A061FHN8_THECC</name>
<dbReference type="InterPro" id="IPR036397">
    <property type="entry name" value="RNaseH_sf"/>
</dbReference>
<evidence type="ECO:0000313" key="3">
    <source>
        <dbReference type="Proteomes" id="UP000026915"/>
    </source>
</evidence>
<dbReference type="OMA" id="TTWIEPE"/>
<dbReference type="GO" id="GO:0003676">
    <property type="term" value="F:nucleic acid binding"/>
    <property type="evidence" value="ECO:0007669"/>
    <property type="project" value="InterPro"/>
</dbReference>
<dbReference type="HOGENOM" id="CLU_000384_6_10_1"/>
<dbReference type="Gramene" id="EOY16855">
    <property type="protein sequence ID" value="EOY16855"/>
    <property type="gene ID" value="TCM_035774"/>
</dbReference>
<protein>
    <recommendedName>
        <fullName evidence="1">Tf2-1-like SH3-like domain-containing protein</fullName>
    </recommendedName>
</protein>
<evidence type="ECO:0000259" key="1">
    <source>
        <dbReference type="Pfam" id="PF24626"/>
    </source>
</evidence>